<accession>A0A6C2C2C1</accession>
<name>A0A6C2C2C1_9LACO</name>
<gene>
    <name evidence="2" type="ORF">ESZ50_09530</name>
</gene>
<evidence type="ECO:0000313" key="3">
    <source>
        <dbReference type="Proteomes" id="UP000371977"/>
    </source>
</evidence>
<dbReference type="PROSITE" id="PS51482">
    <property type="entry name" value="DEGV"/>
    <property type="match status" value="1"/>
</dbReference>
<dbReference type="PANTHER" id="PTHR33434">
    <property type="entry name" value="DEGV DOMAIN-CONTAINING PROTEIN DR_1986-RELATED"/>
    <property type="match status" value="1"/>
</dbReference>
<protein>
    <submittedName>
        <fullName evidence="2">DegV family protein</fullName>
    </submittedName>
</protein>
<evidence type="ECO:0000313" key="2">
    <source>
        <dbReference type="EMBL" id="TYC48210.1"/>
    </source>
</evidence>
<dbReference type="PANTHER" id="PTHR33434:SF8">
    <property type="entry name" value="DEGV DOMAIN-CONTAINING PROTEIN SPR1019"/>
    <property type="match status" value="1"/>
</dbReference>
<dbReference type="RefSeq" id="WP_148623386.1">
    <property type="nucleotide sequence ID" value="NZ_SDGZ01000023.1"/>
</dbReference>
<proteinExistence type="predicted"/>
<evidence type="ECO:0000256" key="1">
    <source>
        <dbReference type="ARBA" id="ARBA00023121"/>
    </source>
</evidence>
<dbReference type="Pfam" id="PF02645">
    <property type="entry name" value="DegV"/>
    <property type="match status" value="1"/>
</dbReference>
<dbReference type="Gene3D" id="3.30.1180.10">
    <property type="match status" value="1"/>
</dbReference>
<organism evidence="2 3">
    <name type="scientific">Weissella muntiaci</name>
    <dbReference type="NCBI Taxonomy" id="2508881"/>
    <lineage>
        <taxon>Bacteria</taxon>
        <taxon>Bacillati</taxon>
        <taxon>Bacillota</taxon>
        <taxon>Bacilli</taxon>
        <taxon>Lactobacillales</taxon>
        <taxon>Lactobacillaceae</taxon>
        <taxon>Weissella</taxon>
    </lineage>
</organism>
<reference evidence="2 3" key="1">
    <citation type="submission" date="2019-01" db="EMBL/GenBank/DDBJ databases">
        <title>Weissella sp. nov., a novel lactic acid bacterium isolated from animal feces.</title>
        <authorList>
            <person name="Wang L.-T."/>
        </authorList>
    </citation>
    <scope>NUCLEOTIDE SEQUENCE [LARGE SCALE GENOMIC DNA]</scope>
    <source>
        <strain evidence="2 3">8H-2</strain>
    </source>
</reference>
<dbReference type="EMBL" id="SDGZ01000023">
    <property type="protein sequence ID" value="TYC48210.1"/>
    <property type="molecule type" value="Genomic_DNA"/>
</dbReference>
<dbReference type="OrthoDB" id="5429275at2"/>
<keyword evidence="1" id="KW-0446">Lipid-binding</keyword>
<dbReference type="Proteomes" id="UP000371977">
    <property type="component" value="Unassembled WGS sequence"/>
</dbReference>
<dbReference type="SUPFAM" id="SSF82549">
    <property type="entry name" value="DAK1/DegV-like"/>
    <property type="match status" value="1"/>
</dbReference>
<dbReference type="AlphaFoldDB" id="A0A6C2C2C1"/>
<dbReference type="InterPro" id="IPR043168">
    <property type="entry name" value="DegV_C"/>
</dbReference>
<comment type="caution">
    <text evidence="2">The sequence shown here is derived from an EMBL/GenBank/DDBJ whole genome shotgun (WGS) entry which is preliminary data.</text>
</comment>
<dbReference type="Gene3D" id="3.40.50.10170">
    <property type="match status" value="1"/>
</dbReference>
<dbReference type="InterPro" id="IPR050270">
    <property type="entry name" value="DegV_domain_contain"/>
</dbReference>
<keyword evidence="3" id="KW-1185">Reference proteome</keyword>
<sequence length="280" mass="29853">MAQVKIVTDSTARLSDEEIAEYGIKVIPLTVMIDNTVYADGETLSAVDFMDRMAEANELPITSQPALGAFTDVYEGFAPDDEIISLHLTRNLSGTVTAAEQAARMVDRDITVVDTTFIDRASAFQVLEAAKLAQSGASKVDILAKIAETQANTKLFVTIAELKNLVAGGRLSKTAGFISSVLNVKLGARVVEGNINVEAKGRGQKAIAKYIDGIIEEVQADAKDVAWIGLSYAGNPESAKELSLKMQEVFPGVKIDVQQTTPVVATHTGVGAYGLSFLEK</sequence>
<dbReference type="GO" id="GO:0008289">
    <property type="term" value="F:lipid binding"/>
    <property type="evidence" value="ECO:0007669"/>
    <property type="project" value="UniProtKB-KW"/>
</dbReference>
<dbReference type="InterPro" id="IPR003797">
    <property type="entry name" value="DegV"/>
</dbReference>
<dbReference type="NCBIfam" id="TIGR00762">
    <property type="entry name" value="DegV"/>
    <property type="match status" value="1"/>
</dbReference>